<dbReference type="EMBL" id="VUJU01004937">
    <property type="protein sequence ID" value="KAF0752774.1"/>
    <property type="molecule type" value="Genomic_DNA"/>
</dbReference>
<sequence>MPLFNRKTVQKNKDDQAAVQNKHNEHDDQVKQNLVFHCQQAHGSPTGLVSNFSNVRELYQRVADCYDFPSDEVSSIQTYLIIP</sequence>
<protein>
    <submittedName>
        <fullName evidence="3">PDZ domain-containing protein GIPC1</fullName>
    </submittedName>
</protein>
<comment type="caution">
    <text evidence="3">The sequence shown here is derived from an EMBL/GenBank/DDBJ whole genome shotgun (WGS) entry which is preliminary data.</text>
</comment>
<dbReference type="AlphaFoldDB" id="A0A6G0YBF6"/>
<accession>A0A6G0YBF6</accession>
<dbReference type="PANTHER" id="PTHR12259">
    <property type="entry name" value="RGS-GAIP INTERACTING PROTEIN GIPC"/>
    <property type="match status" value="1"/>
</dbReference>
<evidence type="ECO:0000256" key="1">
    <source>
        <dbReference type="SAM" id="MobiDB-lite"/>
    </source>
</evidence>
<dbReference type="InterPro" id="IPR017379">
    <property type="entry name" value="GIPC1/2/3"/>
</dbReference>
<dbReference type="OrthoDB" id="6509831at2759"/>
<feature type="domain" description="GIPC1-3 GH1" evidence="2">
    <location>
        <begin position="35"/>
        <end position="73"/>
    </location>
</feature>
<organism evidence="3 4">
    <name type="scientific">Aphis craccivora</name>
    <name type="common">Cowpea aphid</name>
    <dbReference type="NCBI Taxonomy" id="307492"/>
    <lineage>
        <taxon>Eukaryota</taxon>
        <taxon>Metazoa</taxon>
        <taxon>Ecdysozoa</taxon>
        <taxon>Arthropoda</taxon>
        <taxon>Hexapoda</taxon>
        <taxon>Insecta</taxon>
        <taxon>Pterygota</taxon>
        <taxon>Neoptera</taxon>
        <taxon>Paraneoptera</taxon>
        <taxon>Hemiptera</taxon>
        <taxon>Sternorrhyncha</taxon>
        <taxon>Aphidomorpha</taxon>
        <taxon>Aphidoidea</taxon>
        <taxon>Aphididae</taxon>
        <taxon>Aphidini</taxon>
        <taxon>Aphis</taxon>
        <taxon>Aphis</taxon>
    </lineage>
</organism>
<dbReference type="Pfam" id="PF25083">
    <property type="entry name" value="GIPC1_GH1"/>
    <property type="match status" value="1"/>
</dbReference>
<name>A0A6G0YBF6_APHCR</name>
<keyword evidence="4" id="KW-1185">Reference proteome</keyword>
<dbReference type="Proteomes" id="UP000478052">
    <property type="component" value="Unassembled WGS sequence"/>
</dbReference>
<proteinExistence type="predicted"/>
<dbReference type="InterPro" id="IPR056814">
    <property type="entry name" value="GIPC1-3_GH1"/>
</dbReference>
<evidence type="ECO:0000259" key="2">
    <source>
        <dbReference type="Pfam" id="PF25083"/>
    </source>
</evidence>
<reference evidence="3 4" key="1">
    <citation type="submission" date="2019-08" db="EMBL/GenBank/DDBJ databases">
        <title>Whole genome of Aphis craccivora.</title>
        <authorList>
            <person name="Voronova N.V."/>
            <person name="Shulinski R.S."/>
            <person name="Bandarenka Y.V."/>
            <person name="Zhorov D.G."/>
            <person name="Warner D."/>
        </authorList>
    </citation>
    <scope>NUCLEOTIDE SEQUENCE [LARGE SCALE GENOMIC DNA]</scope>
    <source>
        <strain evidence="3">180601</strain>
        <tissue evidence="3">Whole Body</tissue>
    </source>
</reference>
<evidence type="ECO:0000313" key="3">
    <source>
        <dbReference type="EMBL" id="KAF0752774.1"/>
    </source>
</evidence>
<feature type="region of interest" description="Disordered" evidence="1">
    <location>
        <begin position="1"/>
        <end position="25"/>
    </location>
</feature>
<evidence type="ECO:0000313" key="4">
    <source>
        <dbReference type="Proteomes" id="UP000478052"/>
    </source>
</evidence>
<gene>
    <name evidence="3" type="ORF">FWK35_00038117</name>
</gene>
<feature type="compositionally biased region" description="Basic and acidic residues" evidence="1">
    <location>
        <begin position="11"/>
        <end position="25"/>
    </location>
</feature>
<dbReference type="PANTHER" id="PTHR12259:SF1">
    <property type="entry name" value="GH21964P"/>
    <property type="match status" value="1"/>
</dbReference>